<comment type="caution">
    <text evidence="2">The sequence shown here is derived from an EMBL/GenBank/DDBJ whole genome shotgun (WGS) entry which is preliminary data.</text>
</comment>
<dbReference type="SUPFAM" id="SSF49313">
    <property type="entry name" value="Cadherin-like"/>
    <property type="match status" value="1"/>
</dbReference>
<feature type="compositionally biased region" description="Low complexity" evidence="1">
    <location>
        <begin position="117"/>
        <end position="129"/>
    </location>
</feature>
<feature type="compositionally biased region" description="Pro residues" evidence="1">
    <location>
        <begin position="518"/>
        <end position="529"/>
    </location>
</feature>
<feature type="compositionally biased region" description="Polar residues" evidence="1">
    <location>
        <begin position="584"/>
        <end position="593"/>
    </location>
</feature>
<feature type="compositionally biased region" description="Pro residues" evidence="1">
    <location>
        <begin position="493"/>
        <end position="503"/>
    </location>
</feature>
<dbReference type="InterPro" id="IPR013783">
    <property type="entry name" value="Ig-like_fold"/>
</dbReference>
<organism evidence="2 3">
    <name type="scientific">Ustilago bromivora</name>
    <dbReference type="NCBI Taxonomy" id="307758"/>
    <lineage>
        <taxon>Eukaryota</taxon>
        <taxon>Fungi</taxon>
        <taxon>Dikarya</taxon>
        <taxon>Basidiomycota</taxon>
        <taxon>Ustilaginomycotina</taxon>
        <taxon>Ustilaginomycetes</taxon>
        <taxon>Ustilaginales</taxon>
        <taxon>Ustilaginaceae</taxon>
        <taxon>Ustilago</taxon>
    </lineage>
</organism>
<feature type="region of interest" description="Disordered" evidence="1">
    <location>
        <begin position="1"/>
        <end position="140"/>
    </location>
</feature>
<feature type="region of interest" description="Disordered" evidence="1">
    <location>
        <begin position="1092"/>
        <end position="1129"/>
    </location>
</feature>
<protein>
    <submittedName>
        <fullName evidence="2">Uncharacterized protein</fullName>
    </submittedName>
</protein>
<proteinExistence type="predicted"/>
<feature type="compositionally biased region" description="Low complexity" evidence="1">
    <location>
        <begin position="703"/>
        <end position="715"/>
    </location>
</feature>
<name>A0A8H8QUP6_9BASI</name>
<dbReference type="PANTHER" id="PTHR35310">
    <property type="entry name" value="CELL WALL INTEGRITY/STRESS RESPONSE COMPONENT-LIKE PROTEIN"/>
    <property type="match status" value="1"/>
</dbReference>
<feature type="compositionally biased region" description="Basic residues" evidence="1">
    <location>
        <begin position="693"/>
        <end position="702"/>
    </location>
</feature>
<evidence type="ECO:0000313" key="2">
    <source>
        <dbReference type="EMBL" id="SYW86284.1"/>
    </source>
</evidence>
<reference evidence="2" key="1">
    <citation type="submission" date="2018-08" db="EMBL/GenBank/DDBJ databases">
        <authorList>
            <person name="Guldener U."/>
        </authorList>
    </citation>
    <scope>NUCLEOTIDE SEQUENCE</scope>
    <source>
        <strain evidence="2">UB2</strain>
    </source>
</reference>
<feature type="compositionally biased region" description="Polar residues" evidence="1">
    <location>
        <begin position="724"/>
        <end position="740"/>
    </location>
</feature>
<accession>A0A8H8QUP6</accession>
<feature type="region of interest" description="Disordered" evidence="1">
    <location>
        <begin position="652"/>
        <end position="740"/>
    </location>
</feature>
<feature type="compositionally biased region" description="Polar residues" evidence="1">
    <location>
        <begin position="1"/>
        <end position="10"/>
    </location>
</feature>
<gene>
    <name evidence="2" type="ORF">UBRO2_06004</name>
</gene>
<dbReference type="PANTHER" id="PTHR35310:SF1">
    <property type="entry name" value="CELL WALL INTEGRITY_STRESS RESPONSE COMPONENT-LIKE PROTEIN"/>
    <property type="match status" value="1"/>
</dbReference>
<dbReference type="Proteomes" id="UP000658997">
    <property type="component" value="Unassembled WGS sequence"/>
</dbReference>
<evidence type="ECO:0000256" key="1">
    <source>
        <dbReference type="SAM" id="MobiDB-lite"/>
    </source>
</evidence>
<dbReference type="InterPro" id="IPR015919">
    <property type="entry name" value="Cadherin-like_sf"/>
</dbReference>
<feature type="compositionally biased region" description="Low complexity" evidence="1">
    <location>
        <begin position="50"/>
        <end position="103"/>
    </location>
</feature>
<dbReference type="EMBL" id="ULHB01000294">
    <property type="protein sequence ID" value="SYW86284.1"/>
    <property type="molecule type" value="Genomic_DNA"/>
</dbReference>
<feature type="compositionally biased region" description="Polar residues" evidence="1">
    <location>
        <begin position="24"/>
        <end position="49"/>
    </location>
</feature>
<feature type="compositionally biased region" description="Polar residues" evidence="1">
    <location>
        <begin position="652"/>
        <end position="678"/>
    </location>
</feature>
<evidence type="ECO:0000313" key="3">
    <source>
        <dbReference type="Proteomes" id="UP000658997"/>
    </source>
</evidence>
<dbReference type="GO" id="GO:0016020">
    <property type="term" value="C:membrane"/>
    <property type="evidence" value="ECO:0007669"/>
    <property type="project" value="InterPro"/>
</dbReference>
<feature type="region of interest" description="Disordered" evidence="1">
    <location>
        <begin position="461"/>
        <end position="529"/>
    </location>
</feature>
<dbReference type="GO" id="GO:0005509">
    <property type="term" value="F:calcium ion binding"/>
    <property type="evidence" value="ECO:0007669"/>
    <property type="project" value="InterPro"/>
</dbReference>
<sequence>MQQAYAQQDGTSTVQQPTTPQQARLHNQTQQSYSALSSPLQQQVNAQHLQMSQQKSMQSMQHEAQQQAQQAQQASQQQQQQRQQEQSQGNTQPQMMPMQLTQPAHPAQLQAMSQPQTAAVTASAVNDAAQRPSMSTHQRSLSLGLHLHQLASQPMPQHSVPASADTLQSFDWPAAPTQNESLMSATPAQGGEPFNPGHQRAASHSIGPTPAIAMQAMHMNMQALPSASIDASPSQAQAQAQAQAQLQAQAQMQAQLQAQAQVQAQLQAQAQMQAQAQQAQAAAIRAASASTQQPTAQHSELMNQIAKLLDDVVLQANRARESYHKGDAMLSNRCLGDLQKDLQHLQHLSHRNFAQAAPASAPAAALPTQSFADASFATHPMQAHQQQRQQQQQLVQNGLAPALKLEQGFSQMEAQQHNQQQQQQQDMQPLENLTLSQMQGSLQQQHQQQTAGPVEVIHSGQVSPIARKRPVESDNDLAEQRFKSQRSETATPIHPPPAPPSAPPTIAGSNAAMSHIQPPLPPQSAPPPRILTGLSGVPASNTLLAQATAALSNGVQSLNASPTTPQTPFEFPQAQQTLSTAMNGSAIPQSMPSSPAVRQHGHMRGGSLHDAMTMTPPPIQRQTGAAENAFANSGDRASAKISRSALQMSAISSNNTSGNQSAVDSGPSSPDESYSNGDSGDEGNLTGETKERHLTKHRRHRSSGFFSSGASFDFGAPEDGGNAGDNSTSNADKNGPSTVLSPELRSKLETIFHDFLTAVCSDLEITDDRGELLHQTLMPKKMARLDESPDFRPFKFRIQAFTNAFQAKVYRNGISEAECSIKKIKQFLWTQLYISRFNEDGKKAKSKGNHIWIVEAKKIPEGGWQFREFTRKIAGAPEKIAYVGLKWTWPLKVWDPQASSTSIKAVFSCNKVPSWIHWEENNKVLTGTPTAGSESGEVSVTAHYVHSGQLHQLQHSFYLQVAAIAADDLQATDAKPSAGTGALASELSTGINGAPPRQNVPVDATGMSAAPVMSNMMPHPIQQNLPPPGHAFINGQPPANFPNESINHQVVEPSKVPAVLNAISFPFTPPVHSDARSQYFKSLNNEAAMLTPQLSDVPGTGPDAGGGGSQLSSAMVSPMPPKMNHNPFQSAPALQLANAPSLQAPASSQALQQHLQSGVVLPPQSAPMIASQPEMQQHQHQQQHHTDKASSEEIQVHQVRSTIERKQQAQIANFMLSIPTRKAAIAAEAARPVSGQTTPMSSMSMEMAAQLPALNSLPPNESMASSMAPNALNADATLSPALNVGFDALGEAGMQLGLQGEQQDQSQQGQ</sequence>
<dbReference type="Gene3D" id="2.60.40.10">
    <property type="entry name" value="Immunoglobulins"/>
    <property type="match status" value="1"/>
</dbReference>
<feature type="compositionally biased region" description="Low complexity" evidence="1">
    <location>
        <begin position="11"/>
        <end position="22"/>
    </location>
</feature>
<keyword evidence="3" id="KW-1185">Reference proteome</keyword>
<feature type="region of interest" description="Disordered" evidence="1">
    <location>
        <begin position="584"/>
        <end position="620"/>
    </location>
</feature>
<feature type="region of interest" description="Disordered" evidence="1">
    <location>
        <begin position="182"/>
        <end position="204"/>
    </location>
</feature>